<organism evidence="3 4">
    <name type="scientific">Halobacillus salinus</name>
    <dbReference type="NCBI Taxonomy" id="192814"/>
    <lineage>
        <taxon>Bacteria</taxon>
        <taxon>Bacillati</taxon>
        <taxon>Bacillota</taxon>
        <taxon>Bacilli</taxon>
        <taxon>Bacillales</taxon>
        <taxon>Bacillaceae</taxon>
        <taxon>Halobacillus</taxon>
    </lineage>
</organism>
<dbReference type="SMART" id="SM00267">
    <property type="entry name" value="GGDEF"/>
    <property type="match status" value="1"/>
</dbReference>
<dbReference type="PANTHER" id="PTHR45138">
    <property type="entry name" value="REGULATORY COMPONENTS OF SENSORY TRANSDUCTION SYSTEM"/>
    <property type="match status" value="1"/>
</dbReference>
<keyword evidence="4" id="KW-1185">Reference proteome</keyword>
<feature type="transmembrane region" description="Helical" evidence="1">
    <location>
        <begin position="37"/>
        <end position="59"/>
    </location>
</feature>
<evidence type="ECO:0000313" key="4">
    <source>
        <dbReference type="Proteomes" id="UP000297982"/>
    </source>
</evidence>
<name>A0A4Z0H397_9BACI</name>
<keyword evidence="1" id="KW-1133">Transmembrane helix</keyword>
<feature type="transmembrane region" description="Helical" evidence="1">
    <location>
        <begin position="99"/>
        <end position="118"/>
    </location>
</feature>
<dbReference type="GO" id="GO:0043709">
    <property type="term" value="P:cell adhesion involved in single-species biofilm formation"/>
    <property type="evidence" value="ECO:0007669"/>
    <property type="project" value="TreeGrafter"/>
</dbReference>
<dbReference type="PROSITE" id="PS50887">
    <property type="entry name" value="GGDEF"/>
    <property type="match status" value="1"/>
</dbReference>
<dbReference type="InterPro" id="IPR043128">
    <property type="entry name" value="Rev_trsase/Diguanyl_cyclase"/>
</dbReference>
<dbReference type="Pfam" id="PF00990">
    <property type="entry name" value="GGDEF"/>
    <property type="match status" value="1"/>
</dbReference>
<dbReference type="PANTHER" id="PTHR45138:SF9">
    <property type="entry name" value="DIGUANYLATE CYCLASE DGCM-RELATED"/>
    <property type="match status" value="1"/>
</dbReference>
<dbReference type="GO" id="GO:1902201">
    <property type="term" value="P:negative regulation of bacterial-type flagellum-dependent cell motility"/>
    <property type="evidence" value="ECO:0007669"/>
    <property type="project" value="TreeGrafter"/>
</dbReference>
<feature type="transmembrane region" description="Helical" evidence="1">
    <location>
        <begin position="6"/>
        <end position="25"/>
    </location>
</feature>
<dbReference type="InterPro" id="IPR000160">
    <property type="entry name" value="GGDEF_dom"/>
</dbReference>
<gene>
    <name evidence="3" type="ORF">E4663_07620</name>
</gene>
<evidence type="ECO:0000313" key="3">
    <source>
        <dbReference type="EMBL" id="TGB04852.1"/>
    </source>
</evidence>
<dbReference type="Pfam" id="PF16927">
    <property type="entry name" value="HisKA_7TM"/>
    <property type="match status" value="1"/>
</dbReference>
<feature type="transmembrane region" description="Helical" evidence="1">
    <location>
        <begin position="71"/>
        <end position="87"/>
    </location>
</feature>
<dbReference type="CDD" id="cd01949">
    <property type="entry name" value="GGDEF"/>
    <property type="match status" value="1"/>
</dbReference>
<dbReference type="Proteomes" id="UP000297982">
    <property type="component" value="Unassembled WGS sequence"/>
</dbReference>
<feature type="domain" description="GGDEF" evidence="2">
    <location>
        <begin position="377"/>
        <end position="508"/>
    </location>
</feature>
<dbReference type="EMBL" id="SRJC01000001">
    <property type="protein sequence ID" value="TGB04852.1"/>
    <property type="molecule type" value="Genomic_DNA"/>
</dbReference>
<dbReference type="SUPFAM" id="SSF55073">
    <property type="entry name" value="Nucleotide cyclase"/>
    <property type="match status" value="1"/>
</dbReference>
<dbReference type="AlphaFoldDB" id="A0A4Z0H397"/>
<evidence type="ECO:0000256" key="1">
    <source>
        <dbReference type="SAM" id="Phobius"/>
    </source>
</evidence>
<dbReference type="NCBIfam" id="TIGR00254">
    <property type="entry name" value="GGDEF"/>
    <property type="match status" value="1"/>
</dbReference>
<dbReference type="InterPro" id="IPR050469">
    <property type="entry name" value="Diguanylate_Cyclase"/>
</dbReference>
<evidence type="ECO:0000259" key="2">
    <source>
        <dbReference type="PROSITE" id="PS50887"/>
    </source>
</evidence>
<keyword evidence="1" id="KW-0472">Membrane</keyword>
<comment type="caution">
    <text evidence="3">The sequence shown here is derived from an EMBL/GenBank/DDBJ whole genome shotgun (WGS) entry which is preliminary data.</text>
</comment>
<accession>A0A4Z0H397</accession>
<dbReference type="GO" id="GO:0052621">
    <property type="term" value="F:diguanylate cyclase activity"/>
    <property type="evidence" value="ECO:0007669"/>
    <property type="project" value="TreeGrafter"/>
</dbReference>
<feature type="transmembrane region" description="Helical" evidence="1">
    <location>
        <begin position="180"/>
        <end position="201"/>
    </location>
</feature>
<dbReference type="GO" id="GO:0005886">
    <property type="term" value="C:plasma membrane"/>
    <property type="evidence" value="ECO:0007669"/>
    <property type="project" value="TreeGrafter"/>
</dbReference>
<keyword evidence="1" id="KW-0812">Transmembrane</keyword>
<dbReference type="Gene3D" id="3.30.450.20">
    <property type="entry name" value="PAS domain"/>
    <property type="match status" value="1"/>
</dbReference>
<sequence>MNMNWFDPYTFLLTFIGISGIYLSIALLKPPRKLSRTLLSITAGLSGMFIILTVLELVIDSPTLMIELRNVQQIALVLTPVFLLGYAKELHQEAPKQTLKLIGVLLIPSFIDIVLILTDSYHGLMRKGVTIEKVWNYTEVSVDSTFLNAFFGTYPFVLSIITISMLVRNMFDVPKNYRRTHWLSAAIIAIPIISIITIPTLGIEIPGTYALSYSSMALFLILVNKRMDFNAVWPVSRQEVIENLSECIFLIDQQEKVIEINHAGYDMMKRLYGAGDCEKEILHHSASTVFEGATPLLEALNKDANTTFEFSKDDQYYDVTVTKLGKKSNYIRLVVWKDITYKKEIEHQLTKMAEMDALTKLTNRRAFIEQYHNVNNHSACFILLDIDHFKRFNDRYGHIVGDKVLIYLSQLMKLHFPVATLTRLGGEEFGILSYEKTVDAVCQIEKFQRELKEDSSIIDSLIEEEVSVSVGIYEVQPGDSFEKAYQLADEAMYEAKQEGRDRICIKQSSGQRS</sequence>
<dbReference type="InterPro" id="IPR029787">
    <property type="entry name" value="Nucleotide_cyclase"/>
</dbReference>
<protein>
    <submittedName>
        <fullName evidence="3">Diguanylate cyclase</fullName>
    </submittedName>
</protein>
<dbReference type="STRING" id="192814.GCA_900166575_01880"/>
<reference evidence="3 4" key="1">
    <citation type="journal article" date="2003" name="Int. J. Syst. Evol. Microbiol.">
        <title>Halobacillus salinus sp. nov., isolated from a salt lake on the coast of the East Sea in Korea.</title>
        <authorList>
            <person name="Yoon J.H."/>
            <person name="Kang K.H."/>
            <person name="Park Y.H."/>
        </authorList>
    </citation>
    <scope>NUCLEOTIDE SEQUENCE [LARGE SCALE GENOMIC DNA]</scope>
    <source>
        <strain evidence="3 4">HSL-3</strain>
    </source>
</reference>
<feature type="transmembrane region" description="Helical" evidence="1">
    <location>
        <begin position="146"/>
        <end position="168"/>
    </location>
</feature>
<proteinExistence type="predicted"/>
<dbReference type="InterPro" id="IPR031621">
    <property type="entry name" value="HisKA_7TM"/>
</dbReference>
<dbReference type="Gene3D" id="3.30.70.270">
    <property type="match status" value="1"/>
</dbReference>